<proteinExistence type="inferred from homology"/>
<dbReference type="GO" id="GO:0006289">
    <property type="term" value="P:nucleotide-excision repair"/>
    <property type="evidence" value="ECO:0007669"/>
    <property type="project" value="InterPro"/>
</dbReference>
<dbReference type="Pfam" id="PF03835">
    <property type="entry name" value="Rad4"/>
    <property type="match status" value="1"/>
</dbReference>
<dbReference type="AlphaFoldDB" id="A0A068RXS4"/>
<dbReference type="SUPFAM" id="SSF54001">
    <property type="entry name" value="Cysteine proteinases"/>
    <property type="match status" value="1"/>
</dbReference>
<feature type="domain" description="Rad4 beta-hairpin" evidence="9">
    <location>
        <begin position="606"/>
        <end position="680"/>
    </location>
</feature>
<feature type="compositionally biased region" description="Basic and acidic residues" evidence="6">
    <location>
        <begin position="68"/>
        <end position="86"/>
    </location>
</feature>
<dbReference type="InterPro" id="IPR018327">
    <property type="entry name" value="BHD_2"/>
</dbReference>
<evidence type="ECO:0000256" key="5">
    <source>
        <dbReference type="ARBA" id="ARBA00023242"/>
    </source>
</evidence>
<accession>A0A068RXS4</accession>
<comment type="similarity">
    <text evidence="2">Belongs to the XPC family.</text>
</comment>
<dbReference type="GO" id="GO:0071942">
    <property type="term" value="C:XPC complex"/>
    <property type="evidence" value="ECO:0007669"/>
    <property type="project" value="TreeGrafter"/>
</dbReference>
<dbReference type="Pfam" id="PF10405">
    <property type="entry name" value="BHD_3"/>
    <property type="match status" value="1"/>
</dbReference>
<dbReference type="Proteomes" id="UP000027586">
    <property type="component" value="Unassembled WGS sequence"/>
</dbReference>
<protein>
    <submittedName>
        <fullName evidence="10">Rad4-domain-containing protein</fullName>
    </submittedName>
</protein>
<evidence type="ECO:0000313" key="10">
    <source>
        <dbReference type="EMBL" id="CDH54505.1"/>
    </source>
</evidence>
<dbReference type="GO" id="GO:0000111">
    <property type="term" value="C:nucleotide-excision repair factor 2 complex"/>
    <property type="evidence" value="ECO:0007669"/>
    <property type="project" value="TreeGrafter"/>
</dbReference>
<evidence type="ECO:0000256" key="6">
    <source>
        <dbReference type="SAM" id="MobiDB-lite"/>
    </source>
</evidence>
<keyword evidence="11" id="KW-1185">Reference proteome</keyword>
<evidence type="ECO:0000259" key="9">
    <source>
        <dbReference type="SMART" id="SM01032"/>
    </source>
</evidence>
<dbReference type="OrthoDB" id="300780at2759"/>
<dbReference type="Pfam" id="PF10403">
    <property type="entry name" value="BHD_1"/>
    <property type="match status" value="1"/>
</dbReference>
<dbReference type="EMBL" id="CBTN010000023">
    <property type="protein sequence ID" value="CDH54505.1"/>
    <property type="molecule type" value="Genomic_DNA"/>
</dbReference>
<dbReference type="GO" id="GO:0006298">
    <property type="term" value="P:mismatch repair"/>
    <property type="evidence" value="ECO:0007669"/>
    <property type="project" value="TreeGrafter"/>
</dbReference>
<dbReference type="PANTHER" id="PTHR12135:SF0">
    <property type="entry name" value="DNA REPAIR PROTEIN COMPLEMENTING XP-C CELLS"/>
    <property type="match status" value="1"/>
</dbReference>
<feature type="compositionally biased region" description="Polar residues" evidence="6">
    <location>
        <begin position="728"/>
        <end position="742"/>
    </location>
</feature>
<sequence length="783" mass="89479">MPKRRTKAKNTTDASNSVPRKRTRRSTRLNADNDAAHGETDEVKDNHPSTAPSDNGSSLGESAPSTQPHHDIDGHSDSDSDDHMDWEHIDMSAPTTAAEEEEDVEDEQPVTYQDVEVVFEAPRAVLKKSKWEQVYERNMREWLNHSHVVLLVAHFAIRNRWCSSNEVQAASLSCVPEHIQRQCRQHEESESKFTAAIKELLGWWKSYFKLTGIGPVTRAYDDFDFLNAQDINWESDHQPIQQELEKRDMLDGESITNSVDLLQKLVDQSGCRDTSAELFVAVIRSLRFDARLVCSLQPVPYRIPTNKRPSSSKTSSQSNEPSDGDDDDSTPKRKPRFPLRAPRPRLEPRKDLDEQLKATKGKPPTVWAEVYNPHHGRWICVDPIRGIYDQPKAMHPSSGDKQNVLSCVLAFDKGNHGKCVDVTRRYALSIAKARRLRERELTKREKEAGMRSWWDDFYHSIRHDNSGDDERFAREQEEMERMEEKEPMPTSISAFNNHPLYALERHLKKFEVLHPREPVLGRIRNETIYPRSCVKPVHTAETWMKHGRVIRDGEQPVKHVNARAVTTEKKRAQELAKQEGHVLQVACYGEWQTENYTPPPVIDGVVPRNSYGRVDLFTSSMLPKGAAHIPIQGIGKIARKLGIDFAEAVVDFEFVRHRSVPVTNGIVIAKGNKDILLEAWDEYEQTESNKAIEKHEKQVYDRWRKLILGVLIKARLERDYSNHHHHQQPTSEPNASSTTSGYESFLRDRHRDEDSSHTVAGGGFVVEESAAGGFLPEDEEDDL</sequence>
<dbReference type="GO" id="GO:0003684">
    <property type="term" value="F:damaged DNA binding"/>
    <property type="evidence" value="ECO:0007669"/>
    <property type="project" value="InterPro"/>
</dbReference>
<dbReference type="InterPro" id="IPR018328">
    <property type="entry name" value="Rad4_beta-hairpin_dom3"/>
</dbReference>
<feature type="compositionally biased region" description="Basic and acidic residues" evidence="6">
    <location>
        <begin position="344"/>
        <end position="357"/>
    </location>
</feature>
<dbReference type="Gene3D" id="2.20.20.110">
    <property type="entry name" value="Rad4, beta-hairpin domain BHD1"/>
    <property type="match status" value="1"/>
</dbReference>
<feature type="domain" description="Rad4 beta-hairpin" evidence="7">
    <location>
        <begin position="484"/>
        <end position="535"/>
    </location>
</feature>
<name>A0A068RXS4_9FUNG</name>
<evidence type="ECO:0000256" key="2">
    <source>
        <dbReference type="ARBA" id="ARBA00009525"/>
    </source>
</evidence>
<keyword evidence="5" id="KW-0539">Nucleus</keyword>
<comment type="subcellular location">
    <subcellularLocation>
        <location evidence="1">Nucleus</location>
    </subcellularLocation>
</comment>
<keyword evidence="3" id="KW-0227">DNA damage</keyword>
<organism evidence="10 11">
    <name type="scientific">Lichtheimia corymbifera JMRC:FSU:9682</name>
    <dbReference type="NCBI Taxonomy" id="1263082"/>
    <lineage>
        <taxon>Eukaryota</taxon>
        <taxon>Fungi</taxon>
        <taxon>Fungi incertae sedis</taxon>
        <taxon>Mucoromycota</taxon>
        <taxon>Mucoromycotina</taxon>
        <taxon>Mucoromycetes</taxon>
        <taxon>Mucorales</taxon>
        <taxon>Lichtheimiaceae</taxon>
        <taxon>Lichtheimia</taxon>
    </lineage>
</organism>
<evidence type="ECO:0000259" key="7">
    <source>
        <dbReference type="SMART" id="SM01030"/>
    </source>
</evidence>
<evidence type="ECO:0000259" key="8">
    <source>
        <dbReference type="SMART" id="SM01031"/>
    </source>
</evidence>
<dbReference type="VEuPathDB" id="FungiDB:LCOR_05747.1"/>
<dbReference type="InterPro" id="IPR004583">
    <property type="entry name" value="DNA_repair_Rad4"/>
</dbReference>
<feature type="region of interest" description="Disordered" evidence="6">
    <location>
        <begin position="303"/>
        <end position="359"/>
    </location>
</feature>
<dbReference type="Gene3D" id="3.30.70.2460">
    <property type="entry name" value="Rad4, beta-hairpin domain BHD3"/>
    <property type="match status" value="1"/>
</dbReference>
<dbReference type="InterPro" id="IPR038765">
    <property type="entry name" value="Papain-like_cys_pep_sf"/>
</dbReference>
<dbReference type="FunFam" id="3.30.70.2460:FF:000001">
    <property type="entry name" value="DNA repair protein Rad4 family"/>
    <property type="match status" value="1"/>
</dbReference>
<evidence type="ECO:0000256" key="3">
    <source>
        <dbReference type="ARBA" id="ARBA00022763"/>
    </source>
</evidence>
<dbReference type="SMART" id="SM01032">
    <property type="entry name" value="BHD_3"/>
    <property type="match status" value="1"/>
</dbReference>
<gene>
    <name evidence="10" type="ORF">LCOR_05747.1</name>
</gene>
<dbReference type="PANTHER" id="PTHR12135">
    <property type="entry name" value="DNA REPAIR PROTEIN XP-C / RAD4"/>
    <property type="match status" value="1"/>
</dbReference>
<evidence type="ECO:0000256" key="1">
    <source>
        <dbReference type="ARBA" id="ARBA00004123"/>
    </source>
</evidence>
<feature type="compositionally biased region" description="Basic and acidic residues" evidence="6">
    <location>
        <begin position="745"/>
        <end position="756"/>
    </location>
</feature>
<feature type="compositionally biased region" description="Basic and acidic residues" evidence="6">
    <location>
        <begin position="34"/>
        <end position="47"/>
    </location>
</feature>
<feature type="compositionally biased region" description="Polar residues" evidence="6">
    <location>
        <begin position="9"/>
        <end position="18"/>
    </location>
</feature>
<feature type="region of interest" description="Disordered" evidence="6">
    <location>
        <begin position="721"/>
        <end position="783"/>
    </location>
</feature>
<dbReference type="Gene3D" id="3.90.260.10">
    <property type="entry name" value="Transglutaminase-like"/>
    <property type="match status" value="1"/>
</dbReference>
<reference evidence="10" key="1">
    <citation type="submission" date="2013-08" db="EMBL/GenBank/DDBJ databases">
        <title>Gene expansion shapes genome architecture in the human pathogen Lichtheimia corymbifera: an evolutionary genomics analysis in the ancient terrestrial Mucorales (Mucoromycotina).</title>
        <authorList>
            <person name="Schwartze V.U."/>
            <person name="Winter S."/>
            <person name="Shelest E."/>
            <person name="Marcet-Houben M."/>
            <person name="Horn F."/>
            <person name="Wehner S."/>
            <person name="Hoffmann K."/>
            <person name="Riege K."/>
            <person name="Sammeth M."/>
            <person name="Nowrousian M."/>
            <person name="Valiante V."/>
            <person name="Linde J."/>
            <person name="Jacobsen I.D."/>
            <person name="Marz M."/>
            <person name="Brakhage A.A."/>
            <person name="Gabaldon T."/>
            <person name="Bocker S."/>
            <person name="Voigt K."/>
        </authorList>
    </citation>
    <scope>NUCLEOTIDE SEQUENCE [LARGE SCALE GENOMIC DNA]</scope>
    <source>
        <strain evidence="10">FSU 9682</strain>
    </source>
</reference>
<dbReference type="SMART" id="SM01031">
    <property type="entry name" value="BHD_2"/>
    <property type="match status" value="1"/>
</dbReference>
<feature type="region of interest" description="Disordered" evidence="6">
    <location>
        <begin position="1"/>
        <end position="86"/>
    </location>
</feature>
<dbReference type="SMART" id="SM01030">
    <property type="entry name" value="BHD_1"/>
    <property type="match status" value="1"/>
</dbReference>
<feature type="compositionally biased region" description="Polar residues" evidence="6">
    <location>
        <begin position="48"/>
        <end position="67"/>
    </location>
</feature>
<evidence type="ECO:0000256" key="4">
    <source>
        <dbReference type="ARBA" id="ARBA00023204"/>
    </source>
</evidence>
<dbReference type="InterPro" id="IPR018325">
    <property type="entry name" value="Rad4/PNGase_transGLS-fold"/>
</dbReference>
<dbReference type="InterPro" id="IPR042488">
    <property type="entry name" value="Rad4_BHD3_sf"/>
</dbReference>
<dbReference type="InterPro" id="IPR018326">
    <property type="entry name" value="Rad4_beta-hairpin_dom1"/>
</dbReference>
<feature type="compositionally biased region" description="Low complexity" evidence="6">
    <location>
        <begin position="311"/>
        <end position="321"/>
    </location>
</feature>
<dbReference type="Pfam" id="PF10404">
    <property type="entry name" value="BHD_2"/>
    <property type="match status" value="1"/>
</dbReference>
<comment type="caution">
    <text evidence="10">The sequence shown here is derived from an EMBL/GenBank/DDBJ whole genome shotgun (WGS) entry which is preliminary data.</text>
</comment>
<evidence type="ECO:0000313" key="11">
    <source>
        <dbReference type="Proteomes" id="UP000027586"/>
    </source>
</evidence>
<dbReference type="InterPro" id="IPR036985">
    <property type="entry name" value="Transglutaminase-like_sf"/>
</dbReference>
<feature type="domain" description="Rad4 beta-hairpin" evidence="8">
    <location>
        <begin position="537"/>
        <end position="599"/>
    </location>
</feature>
<keyword evidence="4" id="KW-0234">DNA repair</keyword>
<dbReference type="STRING" id="1263082.A0A068RXS4"/>
<dbReference type="GO" id="GO:0005737">
    <property type="term" value="C:cytoplasm"/>
    <property type="evidence" value="ECO:0007669"/>
    <property type="project" value="TreeGrafter"/>
</dbReference>
<dbReference type="GO" id="GO:0003697">
    <property type="term" value="F:single-stranded DNA binding"/>
    <property type="evidence" value="ECO:0007669"/>
    <property type="project" value="TreeGrafter"/>
</dbReference>